<evidence type="ECO:0000313" key="3">
    <source>
        <dbReference type="Proteomes" id="UP000318778"/>
    </source>
</evidence>
<evidence type="ECO:0000256" key="1">
    <source>
        <dbReference type="SAM" id="Coils"/>
    </source>
</evidence>
<sequence>MGKKDIEDLALSYRDKLSEAREKLEKESALIDEVLDVIHEEDFESLRAHKFVLRGLLPPGDYAMALSMTRVTEDEFEDLYDSLTVDPKPFHPRSNSNIDKDISRVYTAVMSQGYDSVDYYLPWIRKINVALSSARFPPSLTRLVDESLLYVIRGK</sequence>
<reference evidence="2" key="1">
    <citation type="journal article" date="2017" name="Virus Res.">
        <title>Complete genomic characterisation of two novel poxviruses (WKPV and EKPV) from western and eastern grey kangaroos.</title>
        <authorList>
            <person name="Bennett M."/>
            <person name="Tu S.L."/>
            <person name="Upton C."/>
            <person name="McArtor C."/>
            <person name="Gillett A."/>
            <person name="Laird T."/>
            <person name="O'Dea M."/>
        </authorList>
    </citation>
    <scope>NUCLEOTIDE SEQUENCE [LARGE SCALE GENOMIC DNA]</scope>
    <source>
        <strain evidence="2">Western Australia</strain>
    </source>
</reference>
<dbReference type="Proteomes" id="UP000318778">
    <property type="component" value="Segment"/>
</dbReference>
<organism evidence="2">
    <name type="scientific">Western grey kangaroopox virus</name>
    <dbReference type="NCBI Taxonomy" id="1566307"/>
    <lineage>
        <taxon>Viruses</taxon>
        <taxon>Varidnaviria</taxon>
        <taxon>Bamfordvirae</taxon>
        <taxon>Nucleocytoviricota</taxon>
        <taxon>Pokkesviricetes</taxon>
        <taxon>Chitovirales</taxon>
        <taxon>Poxviridae</taxon>
        <taxon>Chordopoxvirinae</taxon>
        <taxon>Macropopoxvirus</taxon>
        <taxon>Macropopoxvirus mfuliginosuspox</taxon>
        <taxon>Western kangaroopox virus</taxon>
    </lineage>
</organism>
<keyword evidence="1" id="KW-0175">Coiled coil</keyword>
<protein>
    <submittedName>
        <fullName evidence="2">Uncharacterized protein</fullName>
    </submittedName>
</protein>
<evidence type="ECO:0000313" key="2">
    <source>
        <dbReference type="EMBL" id="ATI20956.1"/>
    </source>
</evidence>
<proteinExistence type="predicted"/>
<dbReference type="EMBL" id="MF467280">
    <property type="protein sequence ID" value="ATI20956.1"/>
    <property type="molecule type" value="Genomic_DNA"/>
</dbReference>
<keyword evidence="3" id="KW-1185">Reference proteome</keyword>
<accession>A0A2C9DSH3</accession>
<name>A0A2C9DSH3_9POXV</name>
<feature type="coiled-coil region" evidence="1">
    <location>
        <begin position="3"/>
        <end position="37"/>
    </location>
</feature>